<evidence type="ECO:0000313" key="3">
    <source>
        <dbReference type="Proteomes" id="UP001217500"/>
    </source>
</evidence>
<dbReference type="RefSeq" id="WP_289504507.1">
    <property type="nucleotide sequence ID" value="NZ_CP116805.1"/>
</dbReference>
<dbReference type="EMBL" id="CP116805">
    <property type="protein sequence ID" value="WCL54788.1"/>
    <property type="molecule type" value="Genomic_DNA"/>
</dbReference>
<keyword evidence="3" id="KW-1185">Reference proteome</keyword>
<keyword evidence="1" id="KW-0732">Signal</keyword>
<dbReference type="KEGG" id="gso:PH603_03325"/>
<evidence type="ECO:0000256" key="1">
    <source>
        <dbReference type="SAM" id="SignalP"/>
    </source>
</evidence>
<dbReference type="GO" id="GO:0009055">
    <property type="term" value="F:electron transfer activity"/>
    <property type="evidence" value="ECO:0007669"/>
    <property type="project" value="InterPro"/>
</dbReference>
<organism evidence="2 3">
    <name type="scientific">Gimibacter soli</name>
    <dbReference type="NCBI Taxonomy" id="3024400"/>
    <lineage>
        <taxon>Bacteria</taxon>
        <taxon>Pseudomonadati</taxon>
        <taxon>Pseudomonadota</taxon>
        <taxon>Alphaproteobacteria</taxon>
        <taxon>Kordiimonadales</taxon>
        <taxon>Temperatibacteraceae</taxon>
        <taxon>Gimibacter</taxon>
    </lineage>
</organism>
<dbReference type="GO" id="GO:0022900">
    <property type="term" value="P:electron transport chain"/>
    <property type="evidence" value="ECO:0007669"/>
    <property type="project" value="InterPro"/>
</dbReference>
<accession>A0AAE9XPG2</accession>
<dbReference type="PROSITE" id="PS51009">
    <property type="entry name" value="CYTCII"/>
    <property type="match status" value="1"/>
</dbReference>
<gene>
    <name evidence="2" type="ORF">PH603_03325</name>
</gene>
<feature type="chain" id="PRO_5042091411" evidence="1">
    <location>
        <begin position="23"/>
        <end position="150"/>
    </location>
</feature>
<dbReference type="Proteomes" id="UP001217500">
    <property type="component" value="Chromosome"/>
</dbReference>
<sequence length="150" mass="15694">MKSLSKALLAAAIIATPVAAHGEEELAPPVAFRHQGMQIVVNSAMGAMTVLKGEAGADENLVPLAEALVAGAKVSQSAFKVDTRTVHGKGEAKDQIWAEWDKFSAAMDGFVADTEAFLAAAKTGDKSASMAALGKTFKNCKSCHDVYKEK</sequence>
<evidence type="ECO:0000313" key="2">
    <source>
        <dbReference type="EMBL" id="WCL54788.1"/>
    </source>
</evidence>
<dbReference type="AlphaFoldDB" id="A0AAE9XPG2"/>
<dbReference type="GO" id="GO:0020037">
    <property type="term" value="F:heme binding"/>
    <property type="evidence" value="ECO:0007669"/>
    <property type="project" value="InterPro"/>
</dbReference>
<protein>
    <submittedName>
        <fullName evidence="2">Cytochrome c</fullName>
    </submittedName>
</protein>
<dbReference type="InterPro" id="IPR010980">
    <property type="entry name" value="Cyt_c/b562"/>
</dbReference>
<reference evidence="2" key="1">
    <citation type="submission" date="2023-01" db="EMBL/GenBank/DDBJ databases">
        <title>The genome sequence of Kordiimonadaceae bacterium 6D33.</title>
        <authorList>
            <person name="Liu Y."/>
        </authorList>
    </citation>
    <scope>NUCLEOTIDE SEQUENCE</scope>
    <source>
        <strain evidence="2">6D33</strain>
    </source>
</reference>
<dbReference type="InterPro" id="IPR002321">
    <property type="entry name" value="Cyt_c_II"/>
</dbReference>
<dbReference type="Pfam" id="PF01322">
    <property type="entry name" value="Cytochrom_C_2"/>
    <property type="match status" value="1"/>
</dbReference>
<dbReference type="GO" id="GO:0005506">
    <property type="term" value="F:iron ion binding"/>
    <property type="evidence" value="ECO:0007669"/>
    <property type="project" value="InterPro"/>
</dbReference>
<dbReference type="Gene3D" id="1.20.120.10">
    <property type="entry name" value="Cytochrome c/b562"/>
    <property type="match status" value="1"/>
</dbReference>
<feature type="signal peptide" evidence="1">
    <location>
        <begin position="1"/>
        <end position="22"/>
    </location>
</feature>
<dbReference type="SUPFAM" id="SSF47175">
    <property type="entry name" value="Cytochromes"/>
    <property type="match status" value="1"/>
</dbReference>
<proteinExistence type="predicted"/>
<name>A0AAE9XPG2_9PROT</name>